<proteinExistence type="predicted"/>
<gene>
    <name evidence="1" type="ORF">FD145_374</name>
</gene>
<keyword evidence="1" id="KW-0808">Transferase</keyword>
<dbReference type="InterPro" id="IPR029063">
    <property type="entry name" value="SAM-dependent_MTases_sf"/>
</dbReference>
<dbReference type="SUPFAM" id="SSF53335">
    <property type="entry name" value="S-adenosyl-L-methionine-dependent methyltransferases"/>
    <property type="match status" value="1"/>
</dbReference>
<evidence type="ECO:0000313" key="1">
    <source>
        <dbReference type="EMBL" id="KAF0134806.1"/>
    </source>
</evidence>
<dbReference type="GO" id="GO:0032259">
    <property type="term" value="P:methylation"/>
    <property type="evidence" value="ECO:0007669"/>
    <property type="project" value="UniProtKB-KW"/>
</dbReference>
<dbReference type="Gene3D" id="3.40.50.150">
    <property type="entry name" value="Vaccinia Virus protein VP39"/>
    <property type="match status" value="1"/>
</dbReference>
<sequence length="278" mass="31887">MKQEKTKVQVQPVLKLYLDLSKTNYLHFGLWKDGDELNLKNFQAAQERYIEHLISLIPKNIKTILDVGCGVGGNAAKLKSLGYDVSGICPDPYQEQLFKKNTDAKFYLSTIEDFNTEDKYDMILMSESVQYINPDAALIKAQKLLKTGGYLLASDYFKNEEAKNIPNLPSFPLSEYKDAIKRNSFSIEKEVEITKNILPTLKYGSQVYYDYIKPTLNCILTTLEVHLKPIHFLVEMFFKFKIGGKSIKQIIKNNIAPLPAETFEKYLTYRALLLKKIS</sequence>
<comment type="caution">
    <text evidence="1">The sequence shown here is derived from an EMBL/GenBank/DDBJ whole genome shotgun (WGS) entry which is preliminary data.</text>
</comment>
<reference evidence="1 2" key="1">
    <citation type="submission" date="2019-12" db="EMBL/GenBank/DDBJ databases">
        <authorList>
            <person name="Wolfe R."/>
            <person name="Danczak R."/>
            <person name="Wilkins M."/>
        </authorList>
    </citation>
    <scope>NUCLEOTIDE SEQUENCE [LARGE SCALE GENOMIC DNA]</scope>
    <source>
        <strain evidence="1">X2_MaxBin.013</strain>
    </source>
</reference>
<protein>
    <submittedName>
        <fullName evidence="1">Type 11 methyltransferase</fullName>
    </submittedName>
</protein>
<dbReference type="Proteomes" id="UP000488506">
    <property type="component" value="Unassembled WGS sequence"/>
</dbReference>
<organism evidence="1 2">
    <name type="scientific">Candidatus Saganbacteria bacterium</name>
    <dbReference type="NCBI Taxonomy" id="2575572"/>
    <lineage>
        <taxon>Bacteria</taxon>
        <taxon>Bacillati</taxon>
        <taxon>Saganbacteria</taxon>
    </lineage>
</organism>
<dbReference type="GO" id="GO:0008168">
    <property type="term" value="F:methyltransferase activity"/>
    <property type="evidence" value="ECO:0007669"/>
    <property type="project" value="UniProtKB-KW"/>
</dbReference>
<dbReference type="AlphaFoldDB" id="A0A833L1W5"/>
<keyword evidence="1" id="KW-0489">Methyltransferase</keyword>
<dbReference type="Pfam" id="PF13489">
    <property type="entry name" value="Methyltransf_23"/>
    <property type="match status" value="1"/>
</dbReference>
<dbReference type="CDD" id="cd02440">
    <property type="entry name" value="AdoMet_MTases"/>
    <property type="match status" value="1"/>
</dbReference>
<accession>A0A833L1W5</accession>
<name>A0A833L1W5_UNCSA</name>
<dbReference type="EMBL" id="WPAF01000004">
    <property type="protein sequence ID" value="KAF0134806.1"/>
    <property type="molecule type" value="Genomic_DNA"/>
</dbReference>
<evidence type="ECO:0000313" key="2">
    <source>
        <dbReference type="Proteomes" id="UP000488506"/>
    </source>
</evidence>